<reference evidence="1 2" key="1">
    <citation type="submission" date="2019-04" db="EMBL/GenBank/DDBJ databases">
        <authorList>
            <person name="Feng G."/>
            <person name="Zhang J."/>
            <person name="Zhu H."/>
        </authorList>
    </citation>
    <scope>NUCLEOTIDE SEQUENCE [LARGE SCALE GENOMIC DNA]</scope>
    <source>
        <strain evidence="1 2">JCM 17223</strain>
    </source>
</reference>
<name>A0A4Z0PKB1_9BACT</name>
<dbReference type="AlphaFoldDB" id="A0A4Z0PKB1"/>
<comment type="caution">
    <text evidence="1">The sequence shown here is derived from an EMBL/GenBank/DDBJ whole genome shotgun (WGS) entry which is preliminary data.</text>
</comment>
<organism evidence="1 2">
    <name type="scientific">Hymenobacter elongatus</name>
    <dbReference type="NCBI Taxonomy" id="877208"/>
    <lineage>
        <taxon>Bacteria</taxon>
        <taxon>Pseudomonadati</taxon>
        <taxon>Bacteroidota</taxon>
        <taxon>Cytophagia</taxon>
        <taxon>Cytophagales</taxon>
        <taxon>Hymenobacteraceae</taxon>
        <taxon>Hymenobacter</taxon>
    </lineage>
</organism>
<keyword evidence="2" id="KW-1185">Reference proteome</keyword>
<proteinExistence type="predicted"/>
<sequence length="129" mass="14029">MLFFKCVISRVPIGPNNEANQHRALLLLLQKALWPLDGVSDVAQAPGAATQDVRGPRQPLEKPFLAHPDQITGCIFFDKVNPTRVVIKLQLQQFGFLIGVKAPLAYSFTSVVGSALLQAAIGGTELVYF</sequence>
<accession>A0A4Z0PKB1</accession>
<protein>
    <submittedName>
        <fullName evidence="1">Uncharacterized protein</fullName>
    </submittedName>
</protein>
<evidence type="ECO:0000313" key="1">
    <source>
        <dbReference type="EMBL" id="TGE16274.1"/>
    </source>
</evidence>
<evidence type="ECO:0000313" key="2">
    <source>
        <dbReference type="Proteomes" id="UP000297739"/>
    </source>
</evidence>
<dbReference type="Proteomes" id="UP000297739">
    <property type="component" value="Unassembled WGS sequence"/>
</dbReference>
<dbReference type="EMBL" id="SRLD01000017">
    <property type="protein sequence ID" value="TGE16274.1"/>
    <property type="molecule type" value="Genomic_DNA"/>
</dbReference>
<gene>
    <name evidence="1" type="ORF">E5J99_10355</name>
</gene>